<keyword evidence="8" id="KW-1185">Reference proteome</keyword>
<gene>
    <name evidence="7" type="primary">potF_2</name>
    <name evidence="7" type="ORF">TG4357_01351</name>
</gene>
<reference evidence="7 8" key="1">
    <citation type="submission" date="2015-09" db="EMBL/GenBank/DDBJ databases">
        <authorList>
            <consortium name="Swine Surveillance"/>
        </authorList>
    </citation>
    <scope>NUCLEOTIDE SEQUENCE [LARGE SCALE GENOMIC DNA]</scope>
    <source>
        <strain evidence="7 8">CECT 4357</strain>
    </source>
</reference>
<dbReference type="AlphaFoldDB" id="A0A0P1FTR6"/>
<keyword evidence="4 5" id="KW-0574">Periplasm</keyword>
<dbReference type="PANTHER" id="PTHR30222">
    <property type="entry name" value="SPERMIDINE/PUTRESCINE-BINDING PERIPLASMIC PROTEIN"/>
    <property type="match status" value="1"/>
</dbReference>
<dbReference type="STRING" id="53501.SAMN04488043_102326"/>
<dbReference type="SUPFAM" id="SSF53850">
    <property type="entry name" value="Periplasmic binding protein-like II"/>
    <property type="match status" value="1"/>
</dbReference>
<proteinExistence type="inferred from homology"/>
<dbReference type="InterPro" id="IPR006059">
    <property type="entry name" value="SBP"/>
</dbReference>
<feature type="chain" id="PRO_5006062819" description="Putrescine-binding periplasmic protein" evidence="6">
    <location>
        <begin position="24"/>
        <end position="363"/>
    </location>
</feature>
<dbReference type="InterPro" id="IPR001188">
    <property type="entry name" value="Sperm_putr-bd"/>
</dbReference>
<evidence type="ECO:0000256" key="2">
    <source>
        <dbReference type="ARBA" id="ARBA00022448"/>
    </source>
</evidence>
<feature type="signal peptide" evidence="6">
    <location>
        <begin position="1"/>
        <end position="23"/>
    </location>
</feature>
<comment type="subcellular location">
    <subcellularLocation>
        <location evidence="1 5">Periplasm</location>
    </subcellularLocation>
</comment>
<keyword evidence="2 5" id="KW-0813">Transport</keyword>
<comment type="function">
    <text evidence="5">Required for the activity of the bacterial periplasmic transport system of putrescine.</text>
</comment>
<dbReference type="Gene3D" id="3.40.190.10">
    <property type="entry name" value="Periplasmic binding protein-like II"/>
    <property type="match status" value="2"/>
</dbReference>
<evidence type="ECO:0000313" key="8">
    <source>
        <dbReference type="Proteomes" id="UP000051587"/>
    </source>
</evidence>
<dbReference type="PANTHER" id="PTHR30222:SF12">
    <property type="entry name" value="NORSPERMIDINE SENSOR"/>
    <property type="match status" value="1"/>
</dbReference>
<dbReference type="Pfam" id="PF13416">
    <property type="entry name" value="SBP_bac_8"/>
    <property type="match status" value="1"/>
</dbReference>
<evidence type="ECO:0000256" key="5">
    <source>
        <dbReference type="PIRNR" id="PIRNR019574"/>
    </source>
</evidence>
<evidence type="ECO:0000256" key="1">
    <source>
        <dbReference type="ARBA" id="ARBA00004418"/>
    </source>
</evidence>
<dbReference type="GO" id="GO:0019808">
    <property type="term" value="F:polyamine binding"/>
    <property type="evidence" value="ECO:0007669"/>
    <property type="project" value="InterPro"/>
</dbReference>
<dbReference type="OrthoDB" id="9769319at2"/>
<sequence length="363" mass="39455">MTTSIFKMTLAASVCLMATGAAAEGELKLFAWQDLFSPELIAEFEDKTGYKVTYDSYDSDETLETRLLTGDTGYDVIVPSATPFLARQIKAGAVEKIDKTLVPNFDNQDQNLLRLMARADPGLEYAVIGGWGTTGMGLNVTKVRELLPDAPLDSYDLIFKPEYASKLSECGVSLVDSATDVVPIALNYLGLDPESQDPADLNKAMELLDGIRPYVEFDKGRMMTDTAQGNICASIAWSGDIVVAGLRAAEAGQTDEIRYVMPKEGTMAWFTAIAIPRNAPNPDAANAFLDFTLEPSVAARMTLNLGYANGVPASRDMLPPEMAASEVVFPSEDVLRTLFVAGAVEDTLTRQRNRAWTKFRSGE</sequence>
<evidence type="ECO:0000313" key="7">
    <source>
        <dbReference type="EMBL" id="CUH64550.1"/>
    </source>
</evidence>
<comment type="similarity">
    <text evidence="5">Belongs to the bacterial solute-binding protein PotD/PotF family.</text>
</comment>
<accession>A0A0P1FTR6</accession>
<organism evidence="7 8">
    <name type="scientific">Thalassovita gelatinovora</name>
    <name type="common">Thalassobius gelatinovorus</name>
    <dbReference type="NCBI Taxonomy" id="53501"/>
    <lineage>
        <taxon>Bacteria</taxon>
        <taxon>Pseudomonadati</taxon>
        <taxon>Pseudomonadota</taxon>
        <taxon>Alphaproteobacteria</taxon>
        <taxon>Rhodobacterales</taxon>
        <taxon>Roseobacteraceae</taxon>
        <taxon>Thalassovita</taxon>
    </lineage>
</organism>
<dbReference type="GO" id="GO:0042597">
    <property type="term" value="C:periplasmic space"/>
    <property type="evidence" value="ECO:0007669"/>
    <property type="project" value="UniProtKB-SubCell"/>
</dbReference>
<dbReference type="PIRSF" id="PIRSF019574">
    <property type="entry name" value="Periplasmic_polyamine_BP"/>
    <property type="match status" value="1"/>
</dbReference>
<evidence type="ECO:0000256" key="6">
    <source>
        <dbReference type="SAM" id="SignalP"/>
    </source>
</evidence>
<dbReference type="GO" id="GO:0015846">
    <property type="term" value="P:polyamine transport"/>
    <property type="evidence" value="ECO:0007669"/>
    <property type="project" value="InterPro"/>
</dbReference>
<protein>
    <recommendedName>
        <fullName evidence="5">Putrescine-binding periplasmic protein</fullName>
    </recommendedName>
</protein>
<name>A0A0P1FTR6_THAGE</name>
<keyword evidence="3 6" id="KW-0732">Signal</keyword>
<dbReference type="EMBL" id="CYSA01000015">
    <property type="protein sequence ID" value="CUH64550.1"/>
    <property type="molecule type" value="Genomic_DNA"/>
</dbReference>
<evidence type="ECO:0000256" key="4">
    <source>
        <dbReference type="ARBA" id="ARBA00022764"/>
    </source>
</evidence>
<evidence type="ECO:0000256" key="3">
    <source>
        <dbReference type="ARBA" id="ARBA00022729"/>
    </source>
</evidence>
<dbReference type="Proteomes" id="UP000051587">
    <property type="component" value="Unassembled WGS sequence"/>
</dbReference>
<dbReference type="PRINTS" id="PR00909">
    <property type="entry name" value="SPERMDNBNDNG"/>
</dbReference>
<dbReference type="RefSeq" id="WP_058262095.1">
    <property type="nucleotide sequence ID" value="NZ_CP051181.1"/>
</dbReference>